<dbReference type="STRING" id="394221.Mmar10_0092"/>
<proteinExistence type="predicted"/>
<protein>
    <recommendedName>
        <fullName evidence="3">BrnT family toxin</fullName>
    </recommendedName>
</protein>
<dbReference type="HOGENOM" id="CLU_149290_1_1_5"/>
<keyword evidence="2" id="KW-1185">Reference proteome</keyword>
<sequence length="93" mass="10801">MEFEWDPAKDEANRRKHGLSFFQAIRAFYGRPLTLPGREHNGELRSLTIGRIETLLVVSVVHTDRAGRTRLISARPASRRERELFHGFEAREN</sequence>
<dbReference type="eggNOG" id="COG2929">
    <property type="taxonomic scope" value="Bacteria"/>
</dbReference>
<dbReference type="InterPro" id="IPR007460">
    <property type="entry name" value="BrnT_toxin"/>
</dbReference>
<evidence type="ECO:0000313" key="1">
    <source>
        <dbReference type="EMBL" id="ABI64388.1"/>
    </source>
</evidence>
<dbReference type="KEGG" id="mmr:Mmar10_0092"/>
<evidence type="ECO:0008006" key="3">
    <source>
        <dbReference type="Google" id="ProtNLM"/>
    </source>
</evidence>
<dbReference type="OrthoDB" id="839663at2"/>
<dbReference type="Pfam" id="PF04365">
    <property type="entry name" value="BrnT_toxin"/>
    <property type="match status" value="1"/>
</dbReference>
<dbReference type="AlphaFoldDB" id="Q0ATJ9"/>
<organism evidence="1 2">
    <name type="scientific">Maricaulis maris (strain MCS10)</name>
    <name type="common">Caulobacter maris</name>
    <dbReference type="NCBI Taxonomy" id="394221"/>
    <lineage>
        <taxon>Bacteria</taxon>
        <taxon>Pseudomonadati</taxon>
        <taxon>Pseudomonadota</taxon>
        <taxon>Alphaproteobacteria</taxon>
        <taxon>Maricaulales</taxon>
        <taxon>Maricaulaceae</taxon>
        <taxon>Maricaulis</taxon>
    </lineage>
</organism>
<gene>
    <name evidence="1" type="ordered locus">Mmar10_0092</name>
</gene>
<name>Q0ATJ9_MARMM</name>
<accession>Q0ATJ9</accession>
<evidence type="ECO:0000313" key="2">
    <source>
        <dbReference type="Proteomes" id="UP000001964"/>
    </source>
</evidence>
<reference evidence="1 2" key="1">
    <citation type="submission" date="2006-08" db="EMBL/GenBank/DDBJ databases">
        <title>Complete sequence of Maricaulis maris MCS10.</title>
        <authorList>
            <consortium name="US DOE Joint Genome Institute"/>
            <person name="Copeland A."/>
            <person name="Lucas S."/>
            <person name="Lapidus A."/>
            <person name="Barry K."/>
            <person name="Detter J.C."/>
            <person name="Glavina del Rio T."/>
            <person name="Hammon N."/>
            <person name="Israni S."/>
            <person name="Dalin E."/>
            <person name="Tice H."/>
            <person name="Pitluck S."/>
            <person name="Saunders E."/>
            <person name="Brettin T."/>
            <person name="Bruce D."/>
            <person name="Han C."/>
            <person name="Tapia R."/>
            <person name="Gilna P."/>
            <person name="Schmutz J."/>
            <person name="Larimer F."/>
            <person name="Land M."/>
            <person name="Hauser L."/>
            <person name="Kyrpides N."/>
            <person name="Mikhailova N."/>
            <person name="Viollier P."/>
            <person name="Stephens C."/>
            <person name="Richardson P."/>
        </authorList>
    </citation>
    <scope>NUCLEOTIDE SEQUENCE [LARGE SCALE GENOMIC DNA]</scope>
    <source>
        <strain evidence="1 2">MCS10</strain>
    </source>
</reference>
<dbReference type="EMBL" id="CP000449">
    <property type="protein sequence ID" value="ABI64388.1"/>
    <property type="molecule type" value="Genomic_DNA"/>
</dbReference>
<dbReference type="Proteomes" id="UP000001964">
    <property type="component" value="Chromosome"/>
</dbReference>
<dbReference type="InterPro" id="IPR038573">
    <property type="entry name" value="BrnT_sf"/>
</dbReference>
<dbReference type="RefSeq" id="WP_011642035.1">
    <property type="nucleotide sequence ID" value="NC_008347.1"/>
</dbReference>
<dbReference type="Gene3D" id="3.10.450.530">
    <property type="entry name" value="Ribonuclease toxin, BrnT, of type II toxin-antitoxin system"/>
    <property type="match status" value="1"/>
</dbReference>